<name>A0A8J4E9R5_9ACTN</name>
<accession>A0A8J4E9R5</accession>
<comment type="caution">
    <text evidence="1">The sequence shown here is derived from an EMBL/GenBank/DDBJ whole genome shotgun (WGS) entry which is preliminary data.</text>
</comment>
<dbReference type="SUPFAM" id="SSF48452">
    <property type="entry name" value="TPR-like"/>
    <property type="match status" value="1"/>
</dbReference>
<dbReference type="RefSeq" id="WP_203927501.1">
    <property type="nucleotide sequence ID" value="NZ_BOPH01000027.1"/>
</dbReference>
<dbReference type="InterPro" id="IPR011990">
    <property type="entry name" value="TPR-like_helical_dom_sf"/>
</dbReference>
<dbReference type="AlphaFoldDB" id="A0A8J4E9R5"/>
<gene>
    <name evidence="1" type="ORF">Voc01_024570</name>
</gene>
<dbReference type="Proteomes" id="UP000635606">
    <property type="component" value="Unassembled WGS sequence"/>
</dbReference>
<keyword evidence="2" id="KW-1185">Reference proteome</keyword>
<dbReference type="Gene3D" id="1.25.40.10">
    <property type="entry name" value="Tetratricopeptide repeat domain"/>
    <property type="match status" value="1"/>
</dbReference>
<evidence type="ECO:0008006" key="3">
    <source>
        <dbReference type="Google" id="ProtNLM"/>
    </source>
</evidence>
<dbReference type="EMBL" id="BOPH01000027">
    <property type="protein sequence ID" value="GIJ67540.1"/>
    <property type="molecule type" value="Genomic_DNA"/>
</dbReference>
<reference evidence="1" key="1">
    <citation type="submission" date="2021-01" db="EMBL/GenBank/DDBJ databases">
        <title>Whole genome shotgun sequence of Virgisporangium ochraceum NBRC 16418.</title>
        <authorList>
            <person name="Komaki H."/>
            <person name="Tamura T."/>
        </authorList>
    </citation>
    <scope>NUCLEOTIDE SEQUENCE</scope>
    <source>
        <strain evidence="1">NBRC 16418</strain>
    </source>
</reference>
<organism evidence="1 2">
    <name type="scientific">Virgisporangium ochraceum</name>
    <dbReference type="NCBI Taxonomy" id="65505"/>
    <lineage>
        <taxon>Bacteria</taxon>
        <taxon>Bacillati</taxon>
        <taxon>Actinomycetota</taxon>
        <taxon>Actinomycetes</taxon>
        <taxon>Micromonosporales</taxon>
        <taxon>Micromonosporaceae</taxon>
        <taxon>Virgisporangium</taxon>
    </lineage>
</organism>
<proteinExistence type="predicted"/>
<evidence type="ECO:0000313" key="1">
    <source>
        <dbReference type="EMBL" id="GIJ67540.1"/>
    </source>
</evidence>
<evidence type="ECO:0000313" key="2">
    <source>
        <dbReference type="Proteomes" id="UP000635606"/>
    </source>
</evidence>
<sequence length="229" mass="25028">MTLDDAVEAMTEAAFRTGDFSVAQRLLADAQAAATDPAAEAAVLHQQGWLMHWRALESIVDGQVRESDPDAEEALFQRALDLRRALDDRAGVAASLFGVGLVRQVLRHDSAGAIGLFREALPLAEEHGDLLTCSELHRHIGFYHLVDRKMYDEALRHLRISLDLREKHGDARWVPSGTLAVGQALLMAGRRAEAAGVLRVALDQTRAAGLRPQRVAQAEDWLSRAESAG</sequence>
<protein>
    <recommendedName>
        <fullName evidence="3">Tetratricopeptide repeat protein</fullName>
    </recommendedName>
</protein>